<dbReference type="AlphaFoldDB" id="A0A4U6VUU6"/>
<gene>
    <name evidence="1" type="ORF">SEVIR_2G173450v2</name>
</gene>
<accession>A0A4U6VUU6</accession>
<evidence type="ECO:0000313" key="2">
    <source>
        <dbReference type="Proteomes" id="UP000298652"/>
    </source>
</evidence>
<evidence type="ECO:0000313" key="1">
    <source>
        <dbReference type="EMBL" id="TKW32533.1"/>
    </source>
</evidence>
<reference evidence="1" key="1">
    <citation type="submission" date="2019-03" db="EMBL/GenBank/DDBJ databases">
        <title>WGS assembly of Setaria viridis.</title>
        <authorList>
            <person name="Huang P."/>
            <person name="Jenkins J."/>
            <person name="Grimwood J."/>
            <person name="Barry K."/>
            <person name="Healey A."/>
            <person name="Mamidi S."/>
            <person name="Sreedasyam A."/>
            <person name="Shu S."/>
            <person name="Feldman M."/>
            <person name="Wu J."/>
            <person name="Yu Y."/>
            <person name="Chen C."/>
            <person name="Johnson J."/>
            <person name="Rokhsar D."/>
            <person name="Baxter I."/>
            <person name="Schmutz J."/>
            <person name="Brutnell T."/>
            <person name="Kellogg E."/>
        </authorList>
    </citation>
    <scope>NUCLEOTIDE SEQUENCE [LARGE SCALE GENOMIC DNA]</scope>
</reference>
<sequence>MPPTLGRLPTLRRRPPCHPASCACQSACSDAGTPASCSQSLSLRSAVCSICGRPTVCHRPGPVRRPAGHTWRRFVDVHAASLFSAPFHYDAGVRAVLPQPPCRRSWRQLEACVSFVCAKSCSLRPTIRSKK</sequence>
<dbReference type="Gramene" id="TKW32533">
    <property type="protein sequence ID" value="TKW32533"/>
    <property type="gene ID" value="SEVIR_2G173450v2"/>
</dbReference>
<protein>
    <submittedName>
        <fullName evidence="1">Uncharacterized protein</fullName>
    </submittedName>
</protein>
<organism evidence="1 2">
    <name type="scientific">Setaria viridis</name>
    <name type="common">Green bristlegrass</name>
    <name type="synonym">Setaria italica subsp. viridis</name>
    <dbReference type="NCBI Taxonomy" id="4556"/>
    <lineage>
        <taxon>Eukaryota</taxon>
        <taxon>Viridiplantae</taxon>
        <taxon>Streptophyta</taxon>
        <taxon>Embryophyta</taxon>
        <taxon>Tracheophyta</taxon>
        <taxon>Spermatophyta</taxon>
        <taxon>Magnoliopsida</taxon>
        <taxon>Liliopsida</taxon>
        <taxon>Poales</taxon>
        <taxon>Poaceae</taxon>
        <taxon>PACMAD clade</taxon>
        <taxon>Panicoideae</taxon>
        <taxon>Panicodae</taxon>
        <taxon>Paniceae</taxon>
        <taxon>Cenchrinae</taxon>
        <taxon>Setaria</taxon>
    </lineage>
</organism>
<dbReference type="Proteomes" id="UP000298652">
    <property type="component" value="Chromosome 2"/>
</dbReference>
<name>A0A4U6VUU6_SETVI</name>
<keyword evidence="2" id="KW-1185">Reference proteome</keyword>
<dbReference type="EMBL" id="CM016553">
    <property type="protein sequence ID" value="TKW32533.1"/>
    <property type="molecule type" value="Genomic_DNA"/>
</dbReference>
<proteinExistence type="predicted"/>